<dbReference type="EC" id="4.2.1.46" evidence="2"/>
<dbReference type="GO" id="GO:0008460">
    <property type="term" value="F:dTDP-glucose 4,6-dehydratase activity"/>
    <property type="evidence" value="ECO:0007669"/>
    <property type="project" value="UniProtKB-EC"/>
</dbReference>
<keyword evidence="2" id="KW-0456">Lyase</keyword>
<dbReference type="Proteomes" id="UP000238701">
    <property type="component" value="Unassembled WGS sequence"/>
</dbReference>
<evidence type="ECO:0000313" key="2">
    <source>
        <dbReference type="EMBL" id="SPF40200.1"/>
    </source>
</evidence>
<dbReference type="EMBL" id="OMOD01000122">
    <property type="protein sequence ID" value="SPF40200.1"/>
    <property type="molecule type" value="Genomic_DNA"/>
</dbReference>
<organism evidence="2 3">
    <name type="scientific">Candidatus Sulfotelmatobacter kueseliae</name>
    <dbReference type="NCBI Taxonomy" id="2042962"/>
    <lineage>
        <taxon>Bacteria</taxon>
        <taxon>Pseudomonadati</taxon>
        <taxon>Acidobacteriota</taxon>
        <taxon>Terriglobia</taxon>
        <taxon>Terriglobales</taxon>
        <taxon>Candidatus Korobacteraceae</taxon>
        <taxon>Candidatus Sulfotelmatobacter</taxon>
    </lineage>
</organism>
<dbReference type="AlphaFoldDB" id="A0A2U3KKX3"/>
<proteinExistence type="predicted"/>
<feature type="domain" description="NAD(P)-binding" evidence="1">
    <location>
        <begin position="2"/>
        <end position="121"/>
    </location>
</feature>
<accession>A0A2U3KKX3</accession>
<evidence type="ECO:0000259" key="1">
    <source>
        <dbReference type="Pfam" id="PF16363"/>
    </source>
</evidence>
<protein>
    <submittedName>
        <fullName evidence="2">dTDP-glucose 4,6 dehydratase, NAD(P)-binding</fullName>
        <ecNumber evidence="2">4.2.1.46</ecNumber>
    </submittedName>
</protein>
<dbReference type="InterPro" id="IPR036291">
    <property type="entry name" value="NAD(P)-bd_dom_sf"/>
</dbReference>
<dbReference type="Gene3D" id="3.40.50.720">
    <property type="entry name" value="NAD(P)-binding Rossmann-like Domain"/>
    <property type="match status" value="1"/>
</dbReference>
<dbReference type="InterPro" id="IPR016040">
    <property type="entry name" value="NAD(P)-bd_dom"/>
</dbReference>
<reference evidence="3" key="1">
    <citation type="submission" date="2018-02" db="EMBL/GenBank/DDBJ databases">
        <authorList>
            <person name="Hausmann B."/>
        </authorList>
    </citation>
    <scope>NUCLEOTIDE SEQUENCE [LARGE SCALE GENOMIC DNA]</scope>
    <source>
        <strain evidence="3">Peat soil MAG SbA1</strain>
    </source>
</reference>
<sequence>MILNACNGEPLSAYGDGQNVREWIYVEDHCDAIRTVLAKGQPGETYNIGGGNEKKNMEIVNKVCELLDELRPGDPVPHRKLITFVKDRPGHDRRYAMNASKIERELRWCATETFESGIRKTVAWYLENEAWVRDVTSSSYRQWIAKHYSV</sequence>
<dbReference type="SUPFAM" id="SSF51735">
    <property type="entry name" value="NAD(P)-binding Rossmann-fold domains"/>
    <property type="match status" value="1"/>
</dbReference>
<evidence type="ECO:0000313" key="3">
    <source>
        <dbReference type="Proteomes" id="UP000238701"/>
    </source>
</evidence>
<dbReference type="PANTHER" id="PTHR43000">
    <property type="entry name" value="DTDP-D-GLUCOSE 4,6-DEHYDRATASE-RELATED"/>
    <property type="match status" value="1"/>
</dbReference>
<name>A0A2U3KKX3_9BACT</name>
<dbReference type="Gene3D" id="3.90.25.10">
    <property type="entry name" value="UDP-galactose 4-epimerase, domain 1"/>
    <property type="match status" value="1"/>
</dbReference>
<dbReference type="Pfam" id="PF16363">
    <property type="entry name" value="GDP_Man_Dehyd"/>
    <property type="match status" value="1"/>
</dbReference>
<gene>
    <name evidence="2" type="ORF">SBA1_30051</name>
</gene>